<dbReference type="EMBL" id="ADKM02000135">
    <property type="protein sequence ID" value="EGC01101.1"/>
    <property type="molecule type" value="Genomic_DNA"/>
</dbReference>
<name>E9SI17_RUMAL</name>
<dbReference type="RefSeq" id="WP_002853584.1">
    <property type="nucleotide sequence ID" value="NZ_ADKM02000135.1"/>
</dbReference>
<dbReference type="Proteomes" id="UP000004259">
    <property type="component" value="Unassembled WGS sequence"/>
</dbReference>
<accession>E9SI17</accession>
<evidence type="ECO:0000313" key="3">
    <source>
        <dbReference type="Proteomes" id="UP000004259"/>
    </source>
</evidence>
<evidence type="ECO:0000256" key="1">
    <source>
        <dbReference type="SAM" id="Phobius"/>
    </source>
</evidence>
<organism evidence="2 3">
    <name type="scientific">Ruminococcus albus 8</name>
    <dbReference type="NCBI Taxonomy" id="246199"/>
    <lineage>
        <taxon>Bacteria</taxon>
        <taxon>Bacillati</taxon>
        <taxon>Bacillota</taxon>
        <taxon>Clostridia</taxon>
        <taxon>Eubacteriales</taxon>
        <taxon>Oscillospiraceae</taxon>
        <taxon>Ruminococcus</taxon>
    </lineage>
</organism>
<sequence>MELLFDILDTVLFELTDKVGMPQPVKMVLKILRMLLMFAVSLIVLASGIICFRYSVLLALCCTALGLFMLFRTVRRTLRGLSGR</sequence>
<feature type="transmembrane region" description="Helical" evidence="1">
    <location>
        <begin position="31"/>
        <end position="50"/>
    </location>
</feature>
<reference evidence="2 3" key="1">
    <citation type="submission" date="2011-02" db="EMBL/GenBank/DDBJ databases">
        <authorList>
            <person name="Nelson K.E."/>
            <person name="Sutton G."/>
            <person name="Torralba M."/>
            <person name="Durkin S."/>
            <person name="Harkins D."/>
            <person name="Montgomery R."/>
            <person name="Ziemer C."/>
            <person name="Klaassens E."/>
            <person name="Ocuiv P."/>
            <person name="Morrison M."/>
        </authorList>
    </citation>
    <scope>NUCLEOTIDE SEQUENCE [LARGE SCALE GENOMIC DNA]</scope>
    <source>
        <strain evidence="2 3">8</strain>
    </source>
</reference>
<evidence type="ECO:0000313" key="2">
    <source>
        <dbReference type="EMBL" id="EGC01101.1"/>
    </source>
</evidence>
<proteinExistence type="predicted"/>
<feature type="transmembrane region" description="Helical" evidence="1">
    <location>
        <begin position="56"/>
        <end position="74"/>
    </location>
</feature>
<keyword evidence="1" id="KW-0812">Transmembrane</keyword>
<keyword evidence="1" id="KW-0472">Membrane</keyword>
<dbReference type="AlphaFoldDB" id="E9SI17"/>
<protein>
    <submittedName>
        <fullName evidence="2">Uncharacterized protein</fullName>
    </submittedName>
</protein>
<dbReference type="STRING" id="246199.CUS_5382"/>
<gene>
    <name evidence="2" type="ORF">CUS_5382</name>
</gene>
<keyword evidence="1" id="KW-1133">Transmembrane helix</keyword>
<comment type="caution">
    <text evidence="2">The sequence shown here is derived from an EMBL/GenBank/DDBJ whole genome shotgun (WGS) entry which is preliminary data.</text>
</comment>
<keyword evidence="3" id="KW-1185">Reference proteome</keyword>